<sequence length="22" mass="2610">MLVYKTGSSTYIELNIKEEYID</sequence>
<dbReference type="EMBL" id="UINC01138700">
    <property type="protein sequence ID" value="SVD24808.1"/>
    <property type="molecule type" value="Genomic_DNA"/>
</dbReference>
<accession>A0A382TTK5</accession>
<proteinExistence type="predicted"/>
<dbReference type="AlphaFoldDB" id="A0A382TTK5"/>
<evidence type="ECO:0000313" key="1">
    <source>
        <dbReference type="EMBL" id="SVD24808.1"/>
    </source>
</evidence>
<gene>
    <name evidence="1" type="ORF">METZ01_LOCUS377662</name>
</gene>
<protein>
    <submittedName>
        <fullName evidence="1">Uncharacterized protein</fullName>
    </submittedName>
</protein>
<organism evidence="1">
    <name type="scientific">marine metagenome</name>
    <dbReference type="NCBI Taxonomy" id="408172"/>
    <lineage>
        <taxon>unclassified sequences</taxon>
        <taxon>metagenomes</taxon>
        <taxon>ecological metagenomes</taxon>
    </lineage>
</organism>
<reference evidence="1" key="1">
    <citation type="submission" date="2018-05" db="EMBL/GenBank/DDBJ databases">
        <authorList>
            <person name="Lanie J.A."/>
            <person name="Ng W.-L."/>
            <person name="Kazmierczak K.M."/>
            <person name="Andrzejewski T.M."/>
            <person name="Davidsen T.M."/>
            <person name="Wayne K.J."/>
            <person name="Tettelin H."/>
            <person name="Glass J.I."/>
            <person name="Rusch D."/>
            <person name="Podicherti R."/>
            <person name="Tsui H.-C.T."/>
            <person name="Winkler M.E."/>
        </authorList>
    </citation>
    <scope>NUCLEOTIDE SEQUENCE</scope>
</reference>
<name>A0A382TTK5_9ZZZZ</name>